<proteinExistence type="predicted"/>
<sequence>MWESKLATAQGKDKYIIKKTIIDLRKDQYVIKNAYRKPITATKLTRSRHLLRMDDDFTFDEEGQIIPSGVSFMNPKIISTILCNYSGLKESAWGEFEKDIWYLMYDFDKLADKALKDYPMYDKICEYKVDGLRNVQIQEKLQEEFGVKHSVEYISNLWRNKIPKIIASFAEDEFLDYYYLNEAKGQYKKCGRCGQVKLAHSKYFSKNPGAPDGFYSICKECRN</sequence>
<protein>
    <submittedName>
        <fullName evidence="1">Stc1 domain</fullName>
    </submittedName>
</protein>
<evidence type="ECO:0000313" key="1">
    <source>
        <dbReference type="EMBL" id="DAD78673.1"/>
    </source>
</evidence>
<dbReference type="EMBL" id="BK014849">
    <property type="protein sequence ID" value="DAD78673.1"/>
    <property type="molecule type" value="Genomic_DNA"/>
</dbReference>
<reference evidence="1" key="1">
    <citation type="journal article" date="2021" name="Proc. Natl. Acad. Sci. U.S.A.">
        <title>A Catalog of Tens of Thousands of Viruses from Human Metagenomes Reveals Hidden Associations with Chronic Diseases.</title>
        <authorList>
            <person name="Tisza M.J."/>
            <person name="Buck C.B."/>
        </authorList>
    </citation>
    <scope>NUCLEOTIDE SEQUENCE</scope>
    <source>
        <strain evidence="1">CtB3v5</strain>
    </source>
</reference>
<organism evidence="1">
    <name type="scientific">Siphoviridae sp. ctB3v5</name>
    <dbReference type="NCBI Taxonomy" id="2826186"/>
    <lineage>
        <taxon>Viruses</taxon>
        <taxon>Duplodnaviria</taxon>
        <taxon>Heunggongvirae</taxon>
        <taxon>Uroviricota</taxon>
        <taxon>Caudoviricetes</taxon>
    </lineage>
</organism>
<name>A0A8S5M8I9_9CAUD</name>
<accession>A0A8S5M8I9</accession>